<accession>A0A9X1RJR2</accession>
<dbReference type="AlphaFoldDB" id="A0A9X1RJR2"/>
<evidence type="ECO:0000313" key="2">
    <source>
        <dbReference type="Proteomes" id="UP001139054"/>
    </source>
</evidence>
<sequence length="46" mass="4914">MSGDQNRIVLGECSKHVLELSLMSALEVKSGTGQMYAAAFRAQSTP</sequence>
<dbReference type="RefSeq" id="WP_237891957.1">
    <property type="nucleotide sequence ID" value="NZ_JAKLTY010000042.1"/>
</dbReference>
<proteinExistence type="predicted"/>
<dbReference type="Proteomes" id="UP001139054">
    <property type="component" value="Unassembled WGS sequence"/>
</dbReference>
<protein>
    <submittedName>
        <fullName evidence="1">Uncharacterized protein</fullName>
    </submittedName>
</protein>
<name>A0A9X1RJR2_9BRAD</name>
<comment type="caution">
    <text evidence="1">The sequence shown here is derived from an EMBL/GenBank/DDBJ whole genome shotgun (WGS) entry which is preliminary data.</text>
</comment>
<reference evidence="1" key="1">
    <citation type="submission" date="2022-01" db="EMBL/GenBank/DDBJ databases">
        <title>Genome sequnece data of strain Bradyrhizobium sp. nov.</title>
        <authorList>
            <person name="Zhang J."/>
        </authorList>
    </citation>
    <scope>NUCLEOTIDE SEQUENCE</scope>
    <source>
        <strain evidence="1">WYCCWR 13023</strain>
    </source>
</reference>
<organism evidence="1 2">
    <name type="scientific">Bradyrhizobium zhengyangense</name>
    <dbReference type="NCBI Taxonomy" id="2911009"/>
    <lineage>
        <taxon>Bacteria</taxon>
        <taxon>Pseudomonadati</taxon>
        <taxon>Pseudomonadota</taxon>
        <taxon>Alphaproteobacteria</taxon>
        <taxon>Hyphomicrobiales</taxon>
        <taxon>Nitrobacteraceae</taxon>
        <taxon>Bradyrhizobium</taxon>
    </lineage>
</organism>
<dbReference type="EMBL" id="JAKLTY010000042">
    <property type="protein sequence ID" value="MCG2632453.1"/>
    <property type="molecule type" value="Genomic_DNA"/>
</dbReference>
<evidence type="ECO:0000313" key="1">
    <source>
        <dbReference type="EMBL" id="MCG2632453.1"/>
    </source>
</evidence>
<gene>
    <name evidence="1" type="ORF">L6654_38240</name>
</gene>